<sequence length="74" mass="8689">MRWTIHIGLLLVVLVFAFWVALIAGFIVVLASGVVRSYKRKEEWAIGEQYDERNDPFYDPINYSHTIDPRFDDD</sequence>
<evidence type="ECO:0000313" key="2">
    <source>
        <dbReference type="EMBL" id="AMZ71417.1"/>
    </source>
</evidence>
<accession>A0A165Z5E9</accession>
<reference evidence="3" key="1">
    <citation type="submission" date="2016-04" db="EMBL/GenBank/DDBJ databases">
        <authorList>
            <person name="Ray J."/>
            <person name="Price M."/>
            <person name="Deutschbauer A."/>
        </authorList>
    </citation>
    <scope>NUCLEOTIDE SEQUENCE [LARGE SCALE GENOMIC DNA]</scope>
    <source>
        <strain evidence="3">FW300-N2E2</strain>
    </source>
</reference>
<name>A0A165Z5E9_PSEFL</name>
<feature type="transmembrane region" description="Helical" evidence="1">
    <location>
        <begin position="6"/>
        <end position="31"/>
    </location>
</feature>
<dbReference type="AlphaFoldDB" id="A0A165Z5E9"/>
<keyword evidence="1" id="KW-1133">Transmembrane helix</keyword>
<evidence type="ECO:0008006" key="4">
    <source>
        <dbReference type="Google" id="ProtNLM"/>
    </source>
</evidence>
<protein>
    <recommendedName>
        <fullName evidence="4">DUF3742 family protein</fullName>
    </recommendedName>
</protein>
<keyword evidence="1" id="KW-0472">Membrane</keyword>
<reference evidence="2 3" key="2">
    <citation type="journal article" date="2018" name="Nature">
        <title>Mutant phenotypes for thousands of bacterial genes of unknown function.</title>
        <authorList>
            <person name="Price M.N."/>
            <person name="Wetmore K.M."/>
            <person name="Waters R.J."/>
            <person name="Callaghan M."/>
            <person name="Ray J."/>
            <person name="Liu H."/>
            <person name="Kuehl J.V."/>
            <person name="Melnyk R.A."/>
            <person name="Lamson J.S."/>
            <person name="Suh Y."/>
            <person name="Carlson H.K."/>
            <person name="Esquivel Z."/>
            <person name="Sadeeshkumar H."/>
            <person name="Chakraborty R."/>
            <person name="Zane G.M."/>
            <person name="Rubin B.E."/>
            <person name="Wall J.D."/>
            <person name="Visel A."/>
            <person name="Bristow J."/>
            <person name="Blow M.J."/>
            <person name="Arkin A.P."/>
            <person name="Deutschbauer A.M."/>
        </authorList>
    </citation>
    <scope>NUCLEOTIDE SEQUENCE [LARGE SCALE GENOMIC DNA]</scope>
    <source>
        <strain evidence="2 3">FW300-N2E2</strain>
    </source>
</reference>
<proteinExistence type="predicted"/>
<evidence type="ECO:0000256" key="1">
    <source>
        <dbReference type="SAM" id="Phobius"/>
    </source>
</evidence>
<keyword evidence="1" id="KW-0812">Transmembrane</keyword>
<dbReference type="Proteomes" id="UP000076083">
    <property type="component" value="Chromosome"/>
</dbReference>
<evidence type="ECO:0000313" key="3">
    <source>
        <dbReference type="Proteomes" id="UP000076083"/>
    </source>
</evidence>
<gene>
    <name evidence="2" type="ORF">TK06_10050</name>
</gene>
<organism evidence="2 3">
    <name type="scientific">Pseudomonas fluorescens</name>
    <dbReference type="NCBI Taxonomy" id="294"/>
    <lineage>
        <taxon>Bacteria</taxon>
        <taxon>Pseudomonadati</taxon>
        <taxon>Pseudomonadota</taxon>
        <taxon>Gammaproteobacteria</taxon>
        <taxon>Pseudomonadales</taxon>
        <taxon>Pseudomonadaceae</taxon>
        <taxon>Pseudomonas</taxon>
    </lineage>
</organism>
<dbReference type="EMBL" id="CP015225">
    <property type="protein sequence ID" value="AMZ71417.1"/>
    <property type="molecule type" value="Genomic_DNA"/>
</dbReference>